<reference evidence="3 4" key="1">
    <citation type="submission" date="2022-03" db="EMBL/GenBank/DDBJ databases">
        <title>Novel taxa within the pig intestine.</title>
        <authorList>
            <person name="Wylensek D."/>
            <person name="Bishof K."/>
            <person name="Afrizal A."/>
            <person name="Clavel T."/>
        </authorList>
    </citation>
    <scope>NUCLEOTIDE SEQUENCE [LARGE SCALE GENOMIC DNA]</scope>
    <source>
        <strain evidence="3 4">CLA-KB-P133</strain>
    </source>
</reference>
<dbReference type="Proteomes" id="UP001286174">
    <property type="component" value="Unassembled WGS sequence"/>
</dbReference>
<dbReference type="Gene3D" id="3.30.420.10">
    <property type="entry name" value="Ribonuclease H-like superfamily/Ribonuclease H"/>
    <property type="match status" value="1"/>
</dbReference>
<name>A0AB35U4A2_9FIRM</name>
<keyword evidence="4" id="KW-1185">Reference proteome</keyword>
<dbReference type="GO" id="GO:0003676">
    <property type="term" value="F:nucleic acid binding"/>
    <property type="evidence" value="ECO:0007669"/>
    <property type="project" value="InterPro"/>
</dbReference>
<organism evidence="3 4">
    <name type="scientific">Grylomicrobium aquisgranensis</name>
    <dbReference type="NCBI Taxonomy" id="2926318"/>
    <lineage>
        <taxon>Bacteria</taxon>
        <taxon>Bacillati</taxon>
        <taxon>Bacillota</taxon>
        <taxon>Erysipelotrichia</taxon>
        <taxon>Erysipelotrichales</taxon>
        <taxon>Erysipelotrichaceae</taxon>
        <taxon>Grylomicrobium</taxon>
    </lineage>
</organism>
<dbReference type="SUPFAM" id="SSF53098">
    <property type="entry name" value="Ribonuclease H-like"/>
    <property type="match status" value="1"/>
</dbReference>
<evidence type="ECO:0000259" key="2">
    <source>
        <dbReference type="PROSITE" id="PS50994"/>
    </source>
</evidence>
<feature type="domain" description="Integrase catalytic" evidence="2">
    <location>
        <begin position="273"/>
        <end position="417"/>
    </location>
</feature>
<protein>
    <submittedName>
        <fullName evidence="3">Transposase family protein</fullName>
    </submittedName>
</protein>
<dbReference type="PROSITE" id="PS50994">
    <property type="entry name" value="INTEGRASE"/>
    <property type="match status" value="1"/>
</dbReference>
<evidence type="ECO:0000313" key="3">
    <source>
        <dbReference type="EMBL" id="MDX8420358.1"/>
    </source>
</evidence>
<gene>
    <name evidence="3" type="ORF">MOZ60_09700</name>
</gene>
<sequence length="725" mass="82925">MNNFIKPGQIIGSGTVKYRVIYASAVDCVLCDLNKTSLSFYSIGTEALINLLNAGTYSILDDGEEYPLFDENALPPKWREAYLRNKKIVSAVKNEYGPDYLKLIGKQPKPALQKIREEADISNVSLWKIITHWMQSGCRDYSLVNERYFLPKQKDSTTVKKAGRKTDSGKSPFEFTSKDISYVDEAVQDFAKNRVMSMQDAYDRLLSHYKVLITHKDGSVYPDFPAGCKYPSYRQFAYQLHKRLSKRDIDVIKTSAREERNQKRVLLGKERGGLIYPGELCDADATPTDYFLVSKYDPEKVVGRANMYLIIDVLTGMIIGESMSFEDNSNAAVLNLLLSLKREQRDLLLNETGFTLASDDIWPTDVLPTKLRTDKGVEFTSKETMRRLKELDITAEPVPAASGSLKGSIEKEFRQFNLAHAEEFFHAGLIEKRYDSDHKEMACISVQEMRKLMVSYIIYHNTRVIESRERSREMIEKEIDASPKSLWQYYCAKNPLTHLINCNNIEYIWKLMTTAKASLTRKGIYYKGLYYTSPRDVELNVRLMSLQSTEKFDIRYDESDVSHLYYVSNNAVVQAVLNPSVSEYQDYKGMTWDEYLHLHSMDIEQKRAAKLKNNVEKTNHRERVQMILQEGSKLKPSAKNLKANRIEEKERDNNEHSAAARIEGIILDAKNTETVINTGGNEINNEQPADEKSTATSDLKVPVVTDDDSDADIKAKMMKIARGEK</sequence>
<evidence type="ECO:0000313" key="4">
    <source>
        <dbReference type="Proteomes" id="UP001286174"/>
    </source>
</evidence>
<dbReference type="RefSeq" id="WP_370596513.1">
    <property type="nucleotide sequence ID" value="NZ_JALBUR010000033.1"/>
</dbReference>
<dbReference type="InterPro" id="IPR001584">
    <property type="entry name" value="Integrase_cat-core"/>
</dbReference>
<feature type="region of interest" description="Disordered" evidence="1">
    <location>
        <begin position="678"/>
        <end position="698"/>
    </location>
</feature>
<accession>A0AB35U4A2</accession>
<dbReference type="InterPro" id="IPR036397">
    <property type="entry name" value="RNaseH_sf"/>
</dbReference>
<dbReference type="AlphaFoldDB" id="A0AB35U4A2"/>
<dbReference type="GO" id="GO:0015074">
    <property type="term" value="P:DNA integration"/>
    <property type="evidence" value="ECO:0007669"/>
    <property type="project" value="InterPro"/>
</dbReference>
<evidence type="ECO:0000256" key="1">
    <source>
        <dbReference type="SAM" id="MobiDB-lite"/>
    </source>
</evidence>
<comment type="caution">
    <text evidence="3">The sequence shown here is derived from an EMBL/GenBank/DDBJ whole genome shotgun (WGS) entry which is preliminary data.</text>
</comment>
<dbReference type="EMBL" id="JALBUR010000033">
    <property type="protein sequence ID" value="MDX8420358.1"/>
    <property type="molecule type" value="Genomic_DNA"/>
</dbReference>
<dbReference type="InterPro" id="IPR012337">
    <property type="entry name" value="RNaseH-like_sf"/>
</dbReference>
<feature type="compositionally biased region" description="Polar residues" evidence="1">
    <location>
        <begin position="678"/>
        <end position="687"/>
    </location>
</feature>
<proteinExistence type="predicted"/>